<dbReference type="InterPro" id="IPR001753">
    <property type="entry name" value="Enoyl-CoA_hydra/iso"/>
</dbReference>
<dbReference type="Proteomes" id="UP000051096">
    <property type="component" value="Unassembled WGS sequence"/>
</dbReference>
<feature type="non-terminal residue" evidence="1">
    <location>
        <position position="74"/>
    </location>
</feature>
<gene>
    <name evidence="1" type="ORF">AMJ87_08190</name>
</gene>
<reference evidence="1 2" key="1">
    <citation type="journal article" date="2015" name="Microbiome">
        <title>Genomic resolution of linkages in carbon, nitrogen, and sulfur cycling among widespread estuary sediment bacteria.</title>
        <authorList>
            <person name="Baker B.J."/>
            <person name="Lazar C.S."/>
            <person name="Teske A.P."/>
            <person name="Dick G.J."/>
        </authorList>
    </citation>
    <scope>NUCLEOTIDE SEQUENCE [LARGE SCALE GENOMIC DNA]</scope>
    <source>
        <strain evidence="1">SM23_60</strain>
    </source>
</reference>
<dbReference type="InterPro" id="IPR029045">
    <property type="entry name" value="ClpP/crotonase-like_dom_sf"/>
</dbReference>
<proteinExistence type="predicted"/>
<evidence type="ECO:0000313" key="1">
    <source>
        <dbReference type="EMBL" id="KPK70837.1"/>
    </source>
</evidence>
<dbReference type="SUPFAM" id="SSF52096">
    <property type="entry name" value="ClpP/crotonase"/>
    <property type="match status" value="1"/>
</dbReference>
<dbReference type="Pfam" id="PF00378">
    <property type="entry name" value="ECH_1"/>
    <property type="match status" value="1"/>
</dbReference>
<dbReference type="EMBL" id="LJUO01000079">
    <property type="protein sequence ID" value="KPK70837.1"/>
    <property type="molecule type" value="Genomic_DNA"/>
</dbReference>
<sequence length="74" mass="8358">MQPNMIQVEHHGTTVMARLSRSVTNALNLDLLNELAEILKKVRKDSTIYSFILTSANDKFFSIGFDIPELYGLS</sequence>
<protein>
    <recommendedName>
        <fullName evidence="3">Enoyl-CoA hydratase</fullName>
    </recommendedName>
</protein>
<dbReference type="AlphaFoldDB" id="A0A0S8GCR5"/>
<evidence type="ECO:0008006" key="3">
    <source>
        <dbReference type="Google" id="ProtNLM"/>
    </source>
</evidence>
<evidence type="ECO:0000313" key="2">
    <source>
        <dbReference type="Proteomes" id="UP000051096"/>
    </source>
</evidence>
<comment type="caution">
    <text evidence="1">The sequence shown here is derived from an EMBL/GenBank/DDBJ whole genome shotgun (WGS) entry which is preliminary data.</text>
</comment>
<accession>A0A0S8GCR5</accession>
<dbReference type="GO" id="GO:0003824">
    <property type="term" value="F:catalytic activity"/>
    <property type="evidence" value="ECO:0007669"/>
    <property type="project" value="UniProtKB-ARBA"/>
</dbReference>
<name>A0A0S8GCR5_UNCW3</name>
<dbReference type="Gene3D" id="3.90.226.10">
    <property type="entry name" value="2-enoyl-CoA Hydratase, Chain A, domain 1"/>
    <property type="match status" value="1"/>
</dbReference>
<organism evidence="1 2">
    <name type="scientific">candidate division WOR_3 bacterium SM23_60</name>
    <dbReference type="NCBI Taxonomy" id="1703780"/>
    <lineage>
        <taxon>Bacteria</taxon>
        <taxon>Bacteria division WOR-3</taxon>
    </lineage>
</organism>